<evidence type="ECO:0000313" key="3">
    <source>
        <dbReference type="EMBL" id="KGA13700.1"/>
    </source>
</evidence>
<feature type="region of interest" description="Disordered" evidence="1">
    <location>
        <begin position="372"/>
        <end position="415"/>
    </location>
</feature>
<dbReference type="InterPro" id="IPR036116">
    <property type="entry name" value="FN3_sf"/>
</dbReference>
<gene>
    <name evidence="3" type="ORF">GM51_19105</name>
</gene>
<dbReference type="Gene3D" id="2.60.120.200">
    <property type="match status" value="1"/>
</dbReference>
<accession>A0A094PPL2</accession>
<dbReference type="InterPro" id="IPR003961">
    <property type="entry name" value="FN3_dom"/>
</dbReference>
<sequence>MFLISLVVARYLVVFDLDLLPKYDPETYGLQTCADNGIWHYADIVLGRFMRRPFISFTVAALTFGLFLSPSSAIASTPSIYGARQNSLEFASSSSYLSLSPGINVGTSAFTFETYFKTGPVIDNGFFLGVGGGNGLSINIHSANEIQIDAYGINATIFVLPTSMQPNTWHHIAVSRAANNDETVWLDGQRATSGYNRWNTGLTYGPVFTDDRNYNGQATGVNKSDACGHCNQPGDRDFNGVSLTGLRVVVGSSVYDPQSSTIAIPSTPLSNLPNTALLLNVTNASGFLTDSSGNQTITNSSVTYRSADIAVPTPPTALTAVAGNGTAVIAFMDGATYVPLSPASSTSPITIPGLVNGSTYTVDLKATNAVGDSAASSSVNVTPAAPAAPNSEPTSTPSPSPSSNAANSEAVVPTTVRTKTVGGKKIITWNTKSDLVLKTYNKTTKKNTVRKLTDGKAFINNPQPGQTAKYTITNASGQLLKTFTVKAKPGLPKRLTVARQATTLNATWTKAAGAKRYRVIITPELGEPIVLITTDPNISIDLKNSAEATIKVVAIGANGLTSQVIAKTT</sequence>
<dbReference type="SUPFAM" id="SSF49265">
    <property type="entry name" value="Fibronectin type III"/>
    <property type="match status" value="1"/>
</dbReference>
<feature type="domain" description="Fibronectin type-III" evidence="2">
    <location>
        <begin position="489"/>
        <end position="561"/>
    </location>
</feature>
<proteinExistence type="predicted"/>
<feature type="domain" description="Fibronectin type-III" evidence="2">
    <location>
        <begin position="312"/>
        <end position="373"/>
    </location>
</feature>
<dbReference type="SUPFAM" id="SSF49899">
    <property type="entry name" value="Concanavalin A-like lectins/glucanases"/>
    <property type="match status" value="1"/>
</dbReference>
<evidence type="ECO:0000259" key="2">
    <source>
        <dbReference type="SMART" id="SM00060"/>
    </source>
</evidence>
<dbReference type="InterPro" id="IPR013320">
    <property type="entry name" value="ConA-like_dom_sf"/>
</dbReference>
<name>A0A094PPL2_9ZZZZ</name>
<feature type="compositionally biased region" description="Low complexity" evidence="1">
    <location>
        <begin position="373"/>
        <end position="415"/>
    </location>
</feature>
<dbReference type="Gene3D" id="2.60.40.10">
    <property type="entry name" value="Immunoglobulins"/>
    <property type="match status" value="1"/>
</dbReference>
<dbReference type="InterPro" id="IPR013783">
    <property type="entry name" value="Ig-like_fold"/>
</dbReference>
<dbReference type="SMART" id="SM00060">
    <property type="entry name" value="FN3"/>
    <property type="match status" value="2"/>
</dbReference>
<protein>
    <recommendedName>
        <fullName evidence="2">Fibronectin type-III domain-containing protein</fullName>
    </recommendedName>
</protein>
<dbReference type="CDD" id="cd00063">
    <property type="entry name" value="FN3"/>
    <property type="match status" value="1"/>
</dbReference>
<dbReference type="Pfam" id="PF13385">
    <property type="entry name" value="Laminin_G_3"/>
    <property type="match status" value="1"/>
</dbReference>
<evidence type="ECO:0000256" key="1">
    <source>
        <dbReference type="SAM" id="MobiDB-lite"/>
    </source>
</evidence>
<dbReference type="AlphaFoldDB" id="A0A094PPL2"/>
<reference evidence="3" key="1">
    <citation type="submission" date="2014-06" db="EMBL/GenBank/DDBJ databases">
        <title>Key roles for freshwater Actinobacteria revealed by deep metagenomic sequencing.</title>
        <authorList>
            <person name="Ghai R."/>
            <person name="Mizuno C.M."/>
            <person name="Picazo A."/>
            <person name="Camacho A."/>
            <person name="Rodriguez-Valera F."/>
        </authorList>
    </citation>
    <scope>NUCLEOTIDE SEQUENCE</scope>
</reference>
<organism evidence="3">
    <name type="scientific">freshwater metagenome</name>
    <dbReference type="NCBI Taxonomy" id="449393"/>
    <lineage>
        <taxon>unclassified sequences</taxon>
        <taxon>metagenomes</taxon>
        <taxon>ecological metagenomes</taxon>
    </lineage>
</organism>
<dbReference type="EMBL" id="JNSL01000176">
    <property type="protein sequence ID" value="KGA13700.1"/>
    <property type="molecule type" value="Genomic_DNA"/>
</dbReference>
<comment type="caution">
    <text evidence="3">The sequence shown here is derived from an EMBL/GenBank/DDBJ whole genome shotgun (WGS) entry which is preliminary data.</text>
</comment>